<dbReference type="Proteomes" id="UP000464700">
    <property type="component" value="Chromosome"/>
</dbReference>
<dbReference type="EMBL" id="CP043925">
    <property type="protein sequence ID" value="QHN10751.1"/>
    <property type="molecule type" value="Genomic_DNA"/>
</dbReference>
<evidence type="ECO:0000313" key="2">
    <source>
        <dbReference type="EMBL" id="QHN10751.1"/>
    </source>
</evidence>
<sequence>MKPLFLRKLFLLTALMMGISALTGCIRLEVATPDKPININMNVKIEHEINVKIDRQVEDLLKNNSAIF</sequence>
<dbReference type="RefSeq" id="WP_100159376.1">
    <property type="nucleotide sequence ID" value="NZ_CAXOLP010000004.1"/>
</dbReference>
<dbReference type="GeneID" id="84586076"/>
<dbReference type="KEGG" id="pcol:F1325_09865"/>
<reference evidence="2 3" key="1">
    <citation type="submission" date="2019-09" db="EMBL/GenBank/DDBJ databases">
        <title>Emergence of a chromosome-mediated tetracycline resistance gene in Proteus strain.</title>
        <authorList>
            <person name="He D."/>
            <person name="Wang L."/>
        </authorList>
    </citation>
    <scope>NUCLEOTIDE SEQUENCE [LARGE SCALE GENOMIC DNA]</scope>
    <source>
        <strain evidence="2 3">T60</strain>
    </source>
</reference>
<proteinExistence type="predicted"/>
<evidence type="ECO:0000313" key="3">
    <source>
        <dbReference type="Proteomes" id="UP000464700"/>
    </source>
</evidence>
<keyword evidence="1" id="KW-0732">Signal</keyword>
<keyword evidence="2" id="KW-0449">Lipoprotein</keyword>
<dbReference type="AlphaFoldDB" id="A0A6I7D190"/>
<feature type="signal peptide" evidence="1">
    <location>
        <begin position="1"/>
        <end position="23"/>
    </location>
</feature>
<feature type="chain" id="PRO_5026265629" evidence="1">
    <location>
        <begin position="24"/>
        <end position="68"/>
    </location>
</feature>
<dbReference type="PROSITE" id="PS51257">
    <property type="entry name" value="PROKAR_LIPOPROTEIN"/>
    <property type="match status" value="1"/>
</dbReference>
<dbReference type="InterPro" id="IPR025985">
    <property type="entry name" value="YnbE"/>
</dbReference>
<name>A0A6I7D190_9GAMM</name>
<protein>
    <submittedName>
        <fullName evidence="2">YnbE family lipoprotein</fullName>
    </submittedName>
</protein>
<gene>
    <name evidence="2" type="ORF">F1325_09865</name>
</gene>
<dbReference type="Pfam" id="PF13617">
    <property type="entry name" value="Lipoprotein_19"/>
    <property type="match status" value="1"/>
</dbReference>
<accession>A0A6I7D190</accession>
<organism evidence="2 3">
    <name type="scientific">Proteus columbae</name>
    <dbReference type="NCBI Taxonomy" id="1987580"/>
    <lineage>
        <taxon>Bacteria</taxon>
        <taxon>Pseudomonadati</taxon>
        <taxon>Pseudomonadota</taxon>
        <taxon>Gammaproteobacteria</taxon>
        <taxon>Enterobacterales</taxon>
        <taxon>Morganellaceae</taxon>
        <taxon>Proteus</taxon>
    </lineage>
</organism>
<keyword evidence="3" id="KW-1185">Reference proteome</keyword>
<evidence type="ECO:0000256" key="1">
    <source>
        <dbReference type="SAM" id="SignalP"/>
    </source>
</evidence>